<protein>
    <recommendedName>
        <fullName evidence="4">Flagellar assembly protein FliH</fullName>
    </recommendedName>
</protein>
<dbReference type="PANTHER" id="PTHR34982:SF1">
    <property type="entry name" value="FLAGELLAR ASSEMBLY PROTEIN FLIH"/>
    <property type="match status" value="1"/>
</dbReference>
<dbReference type="Proteomes" id="UP000295129">
    <property type="component" value="Unassembled WGS sequence"/>
</dbReference>
<dbReference type="PANTHER" id="PTHR34982">
    <property type="entry name" value="YOP PROTEINS TRANSLOCATION PROTEIN L"/>
    <property type="match status" value="1"/>
</dbReference>
<proteinExistence type="inferred from homology"/>
<evidence type="ECO:0000256" key="5">
    <source>
        <dbReference type="ARBA" id="ARBA00022448"/>
    </source>
</evidence>
<organism evidence="12 13">
    <name type="scientific">Azoarcus indigens</name>
    <dbReference type="NCBI Taxonomy" id="29545"/>
    <lineage>
        <taxon>Bacteria</taxon>
        <taxon>Pseudomonadati</taxon>
        <taxon>Pseudomonadota</taxon>
        <taxon>Betaproteobacteria</taxon>
        <taxon>Rhodocyclales</taxon>
        <taxon>Zoogloeaceae</taxon>
        <taxon>Azoarcus</taxon>
    </lineage>
</organism>
<dbReference type="NCBIfam" id="NF004270">
    <property type="entry name" value="PRK05687.2-1"/>
    <property type="match status" value="1"/>
</dbReference>
<dbReference type="AlphaFoldDB" id="A0A4R6DUJ3"/>
<dbReference type="SUPFAM" id="SSF160527">
    <property type="entry name" value="V-type ATPase subunit E-like"/>
    <property type="match status" value="1"/>
</dbReference>
<dbReference type="GO" id="GO:0009288">
    <property type="term" value="C:bacterial-type flagellum"/>
    <property type="evidence" value="ECO:0007669"/>
    <property type="project" value="InterPro"/>
</dbReference>
<sequence>MSITRNQASGAYRRWQPPSFDGREEAPAPEATPQQDTPPAEDPAAPPRPQRPVAAPTLEPEAEIPPPYPGVQLPTVEDIERMHEQAREEGRKEGHAEGYAAGHKEGEAAGREQGHAAGYQDGKARIEAEARRFGELADNLDQALAKIDEEVAEELLGLAVAIARQMVQHTLATHPEAVAETVRAALMQLPQGHAHIRLHPDDLQLVQEHLGEQLAHSGHRLAEDDSLTRGGCRVESPGAQVDATMETRWRRVLEQLGREDATWEPER</sequence>
<evidence type="ECO:0000256" key="9">
    <source>
        <dbReference type="ARBA" id="ARBA00023225"/>
    </source>
</evidence>
<dbReference type="Pfam" id="PF02108">
    <property type="entry name" value="FliH"/>
    <property type="match status" value="1"/>
</dbReference>
<dbReference type="RefSeq" id="WP_133593478.1">
    <property type="nucleotide sequence ID" value="NZ_SNVV01000015.1"/>
</dbReference>
<evidence type="ECO:0000256" key="3">
    <source>
        <dbReference type="ARBA" id="ARBA00006602"/>
    </source>
</evidence>
<dbReference type="InterPro" id="IPR018035">
    <property type="entry name" value="Flagellar_FliH/T3SS_HrpE"/>
</dbReference>
<name>A0A4R6DUJ3_9RHOO</name>
<keyword evidence="5" id="KW-0813">Transport</keyword>
<comment type="subcellular location">
    <subcellularLocation>
        <location evidence="2">Cytoplasm</location>
    </subcellularLocation>
</comment>
<dbReference type="GO" id="GO:0044781">
    <property type="term" value="P:bacterial-type flagellum organization"/>
    <property type="evidence" value="ECO:0007669"/>
    <property type="project" value="UniProtKB-KW"/>
</dbReference>
<keyword evidence="12" id="KW-0282">Flagellum</keyword>
<evidence type="ECO:0000256" key="6">
    <source>
        <dbReference type="ARBA" id="ARBA00022490"/>
    </source>
</evidence>
<reference evidence="12 13" key="1">
    <citation type="submission" date="2019-03" db="EMBL/GenBank/DDBJ databases">
        <title>Genomic Encyclopedia of Type Strains, Phase IV (KMG-IV): sequencing the most valuable type-strain genomes for metagenomic binning, comparative biology and taxonomic classification.</title>
        <authorList>
            <person name="Goeker M."/>
        </authorList>
    </citation>
    <scope>NUCLEOTIDE SEQUENCE [LARGE SCALE GENOMIC DNA]</scope>
    <source>
        <strain evidence="12 13">DSM 12121</strain>
    </source>
</reference>
<evidence type="ECO:0000256" key="8">
    <source>
        <dbReference type="ARBA" id="ARBA00022927"/>
    </source>
</evidence>
<keyword evidence="6" id="KW-0963">Cytoplasm</keyword>
<gene>
    <name evidence="12" type="ORF">C7389_11540</name>
</gene>
<dbReference type="InterPro" id="IPR000563">
    <property type="entry name" value="Flag_FliH"/>
</dbReference>
<evidence type="ECO:0000256" key="10">
    <source>
        <dbReference type="SAM" id="MobiDB-lite"/>
    </source>
</evidence>
<evidence type="ECO:0000313" key="12">
    <source>
        <dbReference type="EMBL" id="TDN48374.1"/>
    </source>
</evidence>
<keyword evidence="13" id="KW-1185">Reference proteome</keyword>
<dbReference type="GO" id="GO:0005829">
    <property type="term" value="C:cytosol"/>
    <property type="evidence" value="ECO:0007669"/>
    <property type="project" value="TreeGrafter"/>
</dbReference>
<dbReference type="GO" id="GO:0071973">
    <property type="term" value="P:bacterial-type flagellum-dependent cell motility"/>
    <property type="evidence" value="ECO:0007669"/>
    <property type="project" value="InterPro"/>
</dbReference>
<feature type="region of interest" description="Disordered" evidence="10">
    <location>
        <begin position="1"/>
        <end position="73"/>
    </location>
</feature>
<dbReference type="GO" id="GO:0015031">
    <property type="term" value="P:protein transport"/>
    <property type="evidence" value="ECO:0007669"/>
    <property type="project" value="UniProtKB-KW"/>
</dbReference>
<keyword evidence="9" id="KW-1006">Bacterial flagellum protein export</keyword>
<evidence type="ECO:0000256" key="4">
    <source>
        <dbReference type="ARBA" id="ARBA00016507"/>
    </source>
</evidence>
<evidence type="ECO:0000256" key="2">
    <source>
        <dbReference type="ARBA" id="ARBA00004496"/>
    </source>
</evidence>
<dbReference type="InterPro" id="IPR051472">
    <property type="entry name" value="T3SS_Stator/FliH"/>
</dbReference>
<evidence type="ECO:0000256" key="1">
    <source>
        <dbReference type="ARBA" id="ARBA00003041"/>
    </source>
</evidence>
<keyword evidence="7" id="KW-1005">Bacterial flagellum biogenesis</keyword>
<feature type="domain" description="Flagellar assembly protein FliH/Type III secretion system HrpE" evidence="11">
    <location>
        <begin position="128"/>
        <end position="252"/>
    </location>
</feature>
<dbReference type="EMBL" id="SNVV01000015">
    <property type="protein sequence ID" value="TDN48374.1"/>
    <property type="molecule type" value="Genomic_DNA"/>
</dbReference>
<evidence type="ECO:0000259" key="11">
    <source>
        <dbReference type="Pfam" id="PF02108"/>
    </source>
</evidence>
<evidence type="ECO:0000256" key="7">
    <source>
        <dbReference type="ARBA" id="ARBA00022795"/>
    </source>
</evidence>
<comment type="function">
    <text evidence="1">Needed for flagellar regrowth and assembly.</text>
</comment>
<dbReference type="PRINTS" id="PR01003">
    <property type="entry name" value="FLGFLIH"/>
</dbReference>
<accession>A0A4R6DUJ3</accession>
<dbReference type="GO" id="GO:0003774">
    <property type="term" value="F:cytoskeletal motor activity"/>
    <property type="evidence" value="ECO:0007669"/>
    <property type="project" value="InterPro"/>
</dbReference>
<comment type="similarity">
    <text evidence="3">Belongs to the FliH family.</text>
</comment>
<keyword evidence="8" id="KW-0653">Protein transport</keyword>
<comment type="caution">
    <text evidence="12">The sequence shown here is derived from an EMBL/GenBank/DDBJ whole genome shotgun (WGS) entry which is preliminary data.</text>
</comment>
<keyword evidence="12" id="KW-0966">Cell projection</keyword>
<keyword evidence="12" id="KW-0969">Cilium</keyword>
<dbReference type="OrthoDB" id="5296952at2"/>
<evidence type="ECO:0000313" key="13">
    <source>
        <dbReference type="Proteomes" id="UP000295129"/>
    </source>
</evidence>
<feature type="compositionally biased region" description="Pro residues" evidence="10">
    <location>
        <begin position="40"/>
        <end position="50"/>
    </location>
</feature>